<keyword evidence="2" id="KW-0378">Hydrolase</keyword>
<dbReference type="PANTHER" id="PTHR43194:SF2">
    <property type="entry name" value="PEROXISOMAL MEMBRANE PROTEIN LPX1"/>
    <property type="match status" value="1"/>
</dbReference>
<protein>
    <submittedName>
        <fullName evidence="2">Alpha/beta fold hydrolase</fullName>
    </submittedName>
</protein>
<dbReference type="Gene3D" id="3.40.50.1820">
    <property type="entry name" value="alpha/beta hydrolase"/>
    <property type="match status" value="1"/>
</dbReference>
<name>A0A7K1SI98_9BACT</name>
<feature type="domain" description="AB hydrolase-1" evidence="1">
    <location>
        <begin position="9"/>
        <end position="251"/>
    </location>
</feature>
<gene>
    <name evidence="2" type="ORF">GO755_26170</name>
</gene>
<dbReference type="InterPro" id="IPR050228">
    <property type="entry name" value="Carboxylesterase_BioH"/>
</dbReference>
<dbReference type="GO" id="GO:0016787">
    <property type="term" value="F:hydrolase activity"/>
    <property type="evidence" value="ECO:0007669"/>
    <property type="project" value="UniProtKB-KW"/>
</dbReference>
<dbReference type="InterPro" id="IPR000073">
    <property type="entry name" value="AB_hydrolase_1"/>
</dbReference>
<dbReference type="RefSeq" id="WP_157588262.1">
    <property type="nucleotide sequence ID" value="NZ_WPIN01000011.1"/>
</dbReference>
<evidence type="ECO:0000313" key="2">
    <source>
        <dbReference type="EMBL" id="MVM33551.1"/>
    </source>
</evidence>
<evidence type="ECO:0000259" key="1">
    <source>
        <dbReference type="Pfam" id="PF12697"/>
    </source>
</evidence>
<dbReference type="EMBL" id="WPIN01000011">
    <property type="protein sequence ID" value="MVM33551.1"/>
    <property type="molecule type" value="Genomic_DNA"/>
</dbReference>
<dbReference type="Proteomes" id="UP000436006">
    <property type="component" value="Unassembled WGS sequence"/>
</dbReference>
<sequence>MKVSTTKTVVFITGAFVSSACWNDWKAYFERKGYTCYAPSWPHKDALAATLRLQHPDARIAANGLASVTDFFADFVQKLPEKPILIGHSFGGLMTQLLLQRDLAAAGIAIDSGPPQFLLTTKFSFAKSIYKAFGFFTDVNKPYLMSFKDWQYAFTNGLPLEEQKASYEALLLPESKRLFREALTSVAHVDYKKPHAPLLFTAGSNDHIVPASLNYSNYKKYKDKNSVTDFKEFEGRTHFVLGQKNWQEVADYCLNWIAQH</sequence>
<organism evidence="2 3">
    <name type="scientific">Spirosoma arboris</name>
    <dbReference type="NCBI Taxonomy" id="2682092"/>
    <lineage>
        <taxon>Bacteria</taxon>
        <taxon>Pseudomonadati</taxon>
        <taxon>Bacteroidota</taxon>
        <taxon>Cytophagia</taxon>
        <taxon>Cytophagales</taxon>
        <taxon>Cytophagaceae</taxon>
        <taxon>Spirosoma</taxon>
    </lineage>
</organism>
<dbReference type="PROSITE" id="PS51257">
    <property type="entry name" value="PROKAR_LIPOPROTEIN"/>
    <property type="match status" value="1"/>
</dbReference>
<comment type="caution">
    <text evidence="2">The sequence shown here is derived from an EMBL/GenBank/DDBJ whole genome shotgun (WGS) entry which is preliminary data.</text>
</comment>
<proteinExistence type="predicted"/>
<dbReference type="InterPro" id="IPR029058">
    <property type="entry name" value="AB_hydrolase_fold"/>
</dbReference>
<dbReference type="Pfam" id="PF12697">
    <property type="entry name" value="Abhydrolase_6"/>
    <property type="match status" value="1"/>
</dbReference>
<dbReference type="AlphaFoldDB" id="A0A7K1SI98"/>
<dbReference type="PANTHER" id="PTHR43194">
    <property type="entry name" value="HYDROLASE ALPHA/BETA FOLD FAMILY"/>
    <property type="match status" value="1"/>
</dbReference>
<keyword evidence="3" id="KW-1185">Reference proteome</keyword>
<dbReference type="SUPFAM" id="SSF53474">
    <property type="entry name" value="alpha/beta-Hydrolases"/>
    <property type="match status" value="1"/>
</dbReference>
<evidence type="ECO:0000313" key="3">
    <source>
        <dbReference type="Proteomes" id="UP000436006"/>
    </source>
</evidence>
<accession>A0A7K1SI98</accession>
<reference evidence="2 3" key="1">
    <citation type="submission" date="2019-12" db="EMBL/GenBank/DDBJ databases">
        <title>Spirosoma sp. HMF4905 genome sequencing and assembly.</title>
        <authorList>
            <person name="Kang H."/>
            <person name="Cha I."/>
            <person name="Kim H."/>
            <person name="Joh K."/>
        </authorList>
    </citation>
    <scope>NUCLEOTIDE SEQUENCE [LARGE SCALE GENOMIC DNA]</scope>
    <source>
        <strain evidence="2 3">HMF4905</strain>
    </source>
</reference>